<evidence type="ECO:0000313" key="2">
    <source>
        <dbReference type="Proteomes" id="UP000036890"/>
    </source>
</evidence>
<reference evidence="1 2" key="1">
    <citation type="journal article" date="2012" name="J. Bacteriol.">
        <title>Genome sequence of a novel nicotine-degrading strain, Pseudomonas geniculata N1.</title>
        <authorList>
            <person name="Tang H."/>
            <person name="Yu H."/>
            <person name="Tai C."/>
            <person name="Huang K."/>
            <person name="Liu Y."/>
            <person name="Wang L."/>
            <person name="Yao Y."/>
            <person name="Wu G."/>
            <person name="Xu P."/>
        </authorList>
    </citation>
    <scope>NUCLEOTIDE SEQUENCE [LARGE SCALE GENOMIC DNA]</scope>
    <source>
        <strain evidence="1 2">N1</strain>
    </source>
</reference>
<comment type="caution">
    <text evidence="1">The sequence shown here is derived from an EMBL/GenBank/DDBJ whole genome shotgun (WGS) entry which is preliminary data.</text>
</comment>
<dbReference type="Proteomes" id="UP000036890">
    <property type="component" value="Unassembled WGS sequence"/>
</dbReference>
<proteinExistence type="predicted"/>
<dbReference type="RefSeq" id="WP_010481203.1">
    <property type="nucleotide sequence ID" value="NZ_AJLO02000041.1"/>
</dbReference>
<protein>
    <submittedName>
        <fullName evidence="1">Uncharacterized protein</fullName>
    </submittedName>
</protein>
<name>A0A0L8A640_9GAMM</name>
<organism evidence="1 2">
    <name type="scientific">Stenotrophomonas geniculata N1</name>
    <dbReference type="NCBI Taxonomy" id="1167641"/>
    <lineage>
        <taxon>Bacteria</taxon>
        <taxon>Pseudomonadati</taxon>
        <taxon>Pseudomonadota</taxon>
        <taxon>Gammaproteobacteria</taxon>
        <taxon>Lysobacterales</taxon>
        <taxon>Lysobacteraceae</taxon>
        <taxon>Stenotrophomonas</taxon>
    </lineage>
</organism>
<dbReference type="EMBL" id="AJLO02000041">
    <property type="protein sequence ID" value="KOE97589.1"/>
    <property type="molecule type" value="Genomic_DNA"/>
</dbReference>
<dbReference type="AlphaFoldDB" id="A0A0L8A640"/>
<accession>A0A0L8A640</accession>
<sequence length="236" mass="26911">MSTTRYFMNQEAEAAWRKLTASAEYALCLESLKGKDRRPAMWAGTLEDWIGGAVMHGLAELEPFEKMTSKQRQEASKKMVVHCEALRELLIPFYDEKSGLDWPFQPDLDLAALNSAINYQAAHPDDFEALDEDEREDSFNRIRFAIYHGIKMDLGLVFDAIHNGALRLAELESEVKKPNDPNVRRLRFIRRVTSKFMREFGTPHRALVLALTSVFFSTEDLDEAAISKLAPVSKRA</sequence>
<gene>
    <name evidence="1" type="ORF">W7K_19085</name>
</gene>
<evidence type="ECO:0000313" key="1">
    <source>
        <dbReference type="EMBL" id="KOE97589.1"/>
    </source>
</evidence>